<dbReference type="InterPro" id="IPR008930">
    <property type="entry name" value="Terpenoid_cyclase/PrenylTrfase"/>
</dbReference>
<evidence type="ECO:0000259" key="5">
    <source>
        <dbReference type="SMART" id="SM01360"/>
    </source>
</evidence>
<dbReference type="InterPro" id="IPR049120">
    <property type="entry name" value="A2M_bMG2"/>
</dbReference>
<dbReference type="Proteomes" id="UP000640333">
    <property type="component" value="Unassembled WGS sequence"/>
</dbReference>
<evidence type="ECO:0000256" key="1">
    <source>
        <dbReference type="ARBA" id="ARBA00010556"/>
    </source>
</evidence>
<comment type="caution">
    <text evidence="6">The sequence shown here is derived from an EMBL/GenBank/DDBJ whole genome shotgun (WGS) entry which is preliminary data.</text>
</comment>
<feature type="domain" description="Alpha-2-macroglobulin bait region" evidence="4">
    <location>
        <begin position="747"/>
        <end position="895"/>
    </location>
</feature>
<evidence type="ECO:0000256" key="2">
    <source>
        <dbReference type="ARBA" id="ARBA00022729"/>
    </source>
</evidence>
<dbReference type="RefSeq" id="WP_193953686.1">
    <property type="nucleotide sequence ID" value="NZ_JADEYS010000012.1"/>
</dbReference>
<dbReference type="PROSITE" id="PS51257">
    <property type="entry name" value="PROKAR_LIPOPROTEIN"/>
    <property type="match status" value="1"/>
</dbReference>
<dbReference type="InterPro" id="IPR011626">
    <property type="entry name" value="Alpha-macroglobulin_TED"/>
</dbReference>
<evidence type="ECO:0000259" key="4">
    <source>
        <dbReference type="SMART" id="SM01359"/>
    </source>
</evidence>
<gene>
    <name evidence="6" type="ORF">IOQ59_12335</name>
</gene>
<dbReference type="InterPro" id="IPR041462">
    <property type="entry name" value="Bact_A2M_MG6"/>
</dbReference>
<evidence type="ECO:0000313" key="7">
    <source>
        <dbReference type="Proteomes" id="UP000640333"/>
    </source>
</evidence>
<dbReference type="Pfam" id="PF17970">
    <property type="entry name" value="bMG1"/>
    <property type="match status" value="1"/>
</dbReference>
<reference evidence="6" key="1">
    <citation type="submission" date="2020-10" db="EMBL/GenBank/DDBJ databases">
        <title>Bacterium isolated from coastal waters sediment.</title>
        <authorList>
            <person name="Chen R.-J."/>
            <person name="Lu D.-C."/>
            <person name="Zhu K.-L."/>
            <person name="Du Z.-J."/>
        </authorList>
    </citation>
    <scope>NUCLEOTIDE SEQUENCE</scope>
    <source>
        <strain evidence="6">N1Y112</strain>
    </source>
</reference>
<dbReference type="SMART" id="SM01360">
    <property type="entry name" value="A2M"/>
    <property type="match status" value="1"/>
</dbReference>
<dbReference type="Pfam" id="PF11974">
    <property type="entry name" value="bMG3"/>
    <property type="match status" value="1"/>
</dbReference>
<dbReference type="Pfam" id="PF17973">
    <property type="entry name" value="bMG10"/>
    <property type="match status" value="1"/>
</dbReference>
<dbReference type="InterPro" id="IPR026284">
    <property type="entry name" value="A2MG_proteobact"/>
</dbReference>
<comment type="similarity">
    <text evidence="1">Belongs to the protease inhibitor I39 (alpha-2-macroglobulin) family. Bacterial alpha-2-macroglobulin subfamily.</text>
</comment>
<dbReference type="Gene3D" id="1.50.10.20">
    <property type="match status" value="1"/>
</dbReference>
<dbReference type="InterPro" id="IPR040639">
    <property type="entry name" value="A2MG_MG1"/>
</dbReference>
<dbReference type="Pfam" id="PF17962">
    <property type="entry name" value="bMG6"/>
    <property type="match status" value="1"/>
</dbReference>
<dbReference type="InterPro" id="IPR021868">
    <property type="entry name" value="Alpha_2_Macroglob_MG3"/>
</dbReference>
<dbReference type="SMART" id="SM01359">
    <property type="entry name" value="A2M_N_2"/>
    <property type="match status" value="1"/>
</dbReference>
<dbReference type="GO" id="GO:0004866">
    <property type="term" value="F:endopeptidase inhibitor activity"/>
    <property type="evidence" value="ECO:0007669"/>
    <property type="project" value="UniProtKB-UniRule"/>
</dbReference>
<keyword evidence="3" id="KW-1003">Cell membrane</keyword>
<dbReference type="PANTHER" id="PTHR40094:SF1">
    <property type="entry name" value="UBIQUITIN DOMAIN-CONTAINING PROTEIN"/>
    <property type="match status" value="1"/>
</dbReference>
<dbReference type="SUPFAM" id="SSF48239">
    <property type="entry name" value="Terpenoid cyclases/Protein prenyltransferases"/>
    <property type="match status" value="1"/>
</dbReference>
<keyword evidence="7" id="KW-1185">Reference proteome</keyword>
<feature type="domain" description="Alpha-2-macroglobulin" evidence="5">
    <location>
        <begin position="958"/>
        <end position="1046"/>
    </location>
</feature>
<dbReference type="Pfam" id="PF17972">
    <property type="entry name" value="bMG5"/>
    <property type="match status" value="1"/>
</dbReference>
<comment type="function">
    <text evidence="3">Protects the bacterial cell from host peptidases.</text>
</comment>
<dbReference type="InterPro" id="IPR041203">
    <property type="entry name" value="Bact_A2M_MG5"/>
</dbReference>
<accession>A0A8J7FDH3</accession>
<evidence type="ECO:0000313" key="6">
    <source>
        <dbReference type="EMBL" id="MBE9398047.1"/>
    </source>
</evidence>
<dbReference type="Pfam" id="PF07678">
    <property type="entry name" value="TED_complement"/>
    <property type="match status" value="1"/>
</dbReference>
<dbReference type="InterPro" id="IPR001599">
    <property type="entry name" value="Macroglobln_a2"/>
</dbReference>
<proteinExistence type="inferred from homology"/>
<keyword evidence="2" id="KW-0732">Signal</keyword>
<dbReference type="PANTHER" id="PTHR40094">
    <property type="entry name" value="ALPHA-2-MACROGLOBULIN HOMOLOG"/>
    <property type="match status" value="1"/>
</dbReference>
<dbReference type="InterPro" id="IPR011625">
    <property type="entry name" value="A2M_N_BRD"/>
</dbReference>
<keyword evidence="3" id="KW-0646">Protease inhibitor</keyword>
<keyword evidence="3" id="KW-0472">Membrane</keyword>
<dbReference type="GO" id="GO:0005615">
    <property type="term" value="C:extracellular space"/>
    <property type="evidence" value="ECO:0007669"/>
    <property type="project" value="InterPro"/>
</dbReference>
<dbReference type="Pfam" id="PF00207">
    <property type="entry name" value="A2M"/>
    <property type="match status" value="1"/>
</dbReference>
<dbReference type="PIRSF" id="PIRSF038980">
    <property type="entry name" value="A2M_bac"/>
    <property type="match status" value="1"/>
</dbReference>
<name>A0A8J7FDH3_9GAMM</name>
<dbReference type="InterPro" id="IPR051802">
    <property type="entry name" value="YfhM-like"/>
</dbReference>
<protein>
    <recommendedName>
        <fullName evidence="3">Alpha-2-macroglobulin</fullName>
    </recommendedName>
</protein>
<dbReference type="Pfam" id="PF01835">
    <property type="entry name" value="MG2"/>
    <property type="match status" value="1"/>
</dbReference>
<dbReference type="InterPro" id="IPR041246">
    <property type="entry name" value="Bact_MG10"/>
</dbReference>
<dbReference type="CDD" id="cd02891">
    <property type="entry name" value="A2M_like"/>
    <property type="match status" value="1"/>
</dbReference>
<dbReference type="EMBL" id="JADEYS010000012">
    <property type="protein sequence ID" value="MBE9398047.1"/>
    <property type="molecule type" value="Genomic_DNA"/>
</dbReference>
<dbReference type="InterPro" id="IPR002890">
    <property type="entry name" value="MG2"/>
</dbReference>
<organism evidence="6 7">
    <name type="scientific">Pontibacterium sinense</name>
    <dbReference type="NCBI Taxonomy" id="2781979"/>
    <lineage>
        <taxon>Bacteria</taxon>
        <taxon>Pseudomonadati</taxon>
        <taxon>Pseudomonadota</taxon>
        <taxon>Gammaproteobacteria</taxon>
        <taxon>Oceanospirillales</taxon>
        <taxon>Oceanospirillaceae</taxon>
        <taxon>Pontibacterium</taxon>
    </lineage>
</organism>
<sequence>MSVKPANWSFLLFVVALLVGCGDDDSQAPVQTLDQVSEQVSPSTETQHIQVIPPEVVEPDTRFEGVDFRVADISTEFYQGRLAAAVTFTAPVAAEGKVAQWLQVEADSGQRVNGEWAAGDTATTLYFPHLLPEKSYKVTVLAGMPSQLKQAISEPFSVVLKTEALSPMLGFVGRGNLLAHKLTKGLPVISRNAKSVDVDFYRIPAERLVSFLADNQKPGQQEFWRVREYIPQLELAYTGRFDLTMARNAQATSYLPVKDIVALQQKGTYLAVMRRSGNYDYSYPATWFAVTDLGVQLRIYDQQIDAYVSALSTAEPQSGIELSLLTGDGKVIATQSSTTNGRASFRDLDLSGDATPKILVASSAEDTTLVRLYGPALDLSEFPVTGLNPQAQTLFLYSARDLYRPGESVTVSGLLRGRDGEMVPGIPLQASLQQPDGRVVSTRTITPDELNYYETTFPIAKDQPTGRWILSVLLPDQTRSEYSFQVEEFLPERMSLILDGEERISATEALMLKVSGQYLYGAPADGNQLQSELVVAMYAHPFEAFSDYYFGDIRETDWNRRVELDNQKLDSQGETQLKVKPFWQKTKTPLRLRLFESLQDMGGRPVSRSFSSYVLPAPQLVGIRPLFEEHTTDYNGNASFELIYTDGDEKLARDDLEVTLIREHRRYHWVYSDAEGWSNNYTERQYPVFNQTISLNADQTSEIEVPVEWGYYRLEVKNPDSGLISSYRFKAGWSEQEQALSGRPDRIGISLDQDAYRAGDKVQMRLQPPAAGDGYLVVEGDQPLYWRKISVPEEGATIELPVDPSWNRHDLYLSVMLVQPGLERETRLPRRMMGIQPLRLLRDKRRLDVTLDLPAKALPEKSLTIPVQISRRAGGDIPSRVGLTLAAVDLGVLNITRFETPDPFEGFFGQRRYGVDVRDSYGALIDADDGDLATLRFGGDADLQRGGDQQASDVQIVSLFSGVVDVDENGQAQVPVHFPDFNGRVRLMALAFSDDSYGSSADELQVAAPLVTALVKPRFLAIGDQSELALQLHNLSGREQTISLDMKLDARLVLEGGQNHLKQSVTLVDNERTVVQIPVHATEEFGRVSIDLSVSGLEGLEEGADSAFSRRWYLSSRPAWSSSESRWQQVLSQGDSFSLPMDALSPLILSSTELSLNVSAKPPLAISRHIQALRSYPYGCLEQTTSGVFSQLFTTTNRLRDLGIEGESDQERQAAIRLAIQRLLGMQKSSGGFGLWGNQSPEEYWLTVYVTDFLMRARDQGYRVPEQNLQQALQRVQRYLRNPRWIHSEYANNMQRTRFAVSAYAAQVLARNGQARLSELRSLYDNKGKNWTALGLLQLGLGLQQAGDQKRADAALTQAQLSLASRTFKSSTYGSKVRDLALALYWMLETKLPESHWGPLLFALDKQLKQRTWLSTQERNALVMAGLILQQMPADTLSAELTLGDKVVALKDLSGLYSQYEAQVLMDGLSIKNLSDKTAYLTARLSGYSKQTPAAESNGIDVIRRFYDLDGKPLKDQTLETGEMVLVELQTNVAQTTHHLLLVDLLPAGLELENQNLATAYELDNLKFDGQSPVDIMQGQDIRHQEFRDDRYVVALNPGWAKSARVFYLARVVSPGVFTVPPTFAEDMYRPELRHNGSAAGQIRIIAGE</sequence>
<dbReference type="Pfam" id="PF07703">
    <property type="entry name" value="A2M_BRD"/>
    <property type="match status" value="1"/>
</dbReference>
<dbReference type="Pfam" id="PF21142">
    <property type="entry name" value="A2M_bMG2"/>
    <property type="match status" value="1"/>
</dbReference>
<evidence type="ECO:0000256" key="3">
    <source>
        <dbReference type="PIRNR" id="PIRNR038980"/>
    </source>
</evidence>
<dbReference type="Gene3D" id="2.60.40.1930">
    <property type="match status" value="1"/>
</dbReference>